<reference evidence="4" key="2">
    <citation type="journal article" date="2021" name="PeerJ">
        <title>Extensive microbial diversity within the chicken gut microbiome revealed by metagenomics and culture.</title>
        <authorList>
            <person name="Gilroy R."/>
            <person name="Ravi A."/>
            <person name="Getino M."/>
            <person name="Pursley I."/>
            <person name="Horton D.L."/>
            <person name="Alikhan N.F."/>
            <person name="Baker D."/>
            <person name="Gharbi K."/>
            <person name="Hall N."/>
            <person name="Watson M."/>
            <person name="Adriaenssens E.M."/>
            <person name="Foster-Nyarko E."/>
            <person name="Jarju S."/>
            <person name="Secka A."/>
            <person name="Antonio M."/>
            <person name="Oren A."/>
            <person name="Chaudhuri R.R."/>
            <person name="La Ragione R."/>
            <person name="Hildebrand F."/>
            <person name="Pallen M.J."/>
        </authorList>
    </citation>
    <scope>NUCLEOTIDE SEQUENCE</scope>
    <source>
        <strain evidence="4">ChiW25-3613</strain>
    </source>
</reference>
<comment type="caution">
    <text evidence="4">The sequence shown here is derived from an EMBL/GenBank/DDBJ whole genome shotgun (WGS) entry which is preliminary data.</text>
</comment>
<name>A0A9D1AEJ0_9FIRM</name>
<dbReference type="Gene3D" id="3.30.750.24">
    <property type="entry name" value="STAS domain"/>
    <property type="match status" value="1"/>
</dbReference>
<dbReference type="GO" id="GO:0043856">
    <property type="term" value="F:anti-sigma factor antagonist activity"/>
    <property type="evidence" value="ECO:0007669"/>
    <property type="project" value="InterPro"/>
</dbReference>
<dbReference type="CDD" id="cd07043">
    <property type="entry name" value="STAS_anti-anti-sigma_factors"/>
    <property type="match status" value="1"/>
</dbReference>
<dbReference type="EMBL" id="DVHB01000006">
    <property type="protein sequence ID" value="HIR38795.1"/>
    <property type="molecule type" value="Genomic_DNA"/>
</dbReference>
<dbReference type="SUPFAM" id="SSF52091">
    <property type="entry name" value="SpoIIaa-like"/>
    <property type="match status" value="1"/>
</dbReference>
<dbReference type="PANTHER" id="PTHR33495:SF2">
    <property type="entry name" value="ANTI-SIGMA FACTOR ANTAGONIST TM_1081-RELATED"/>
    <property type="match status" value="1"/>
</dbReference>
<dbReference type="PROSITE" id="PS50801">
    <property type="entry name" value="STAS"/>
    <property type="match status" value="1"/>
</dbReference>
<dbReference type="InterPro" id="IPR036513">
    <property type="entry name" value="STAS_dom_sf"/>
</dbReference>
<evidence type="ECO:0000256" key="1">
    <source>
        <dbReference type="ARBA" id="ARBA00009013"/>
    </source>
</evidence>
<sequence length="101" mass="11378">MQQVKLISADGKLLVALSGEIDSATVDDFYAQVNAIYVHDKKDIVFDCSALTFIDSTTLGTFVKIFKHLKEDGHTFILRNVQPRIKKLFQICALDTIMEID</sequence>
<dbReference type="AlphaFoldDB" id="A0A9D1AEJ0"/>
<protein>
    <recommendedName>
        <fullName evidence="2">Anti-sigma factor antagonist</fullName>
    </recommendedName>
</protein>
<gene>
    <name evidence="4" type="ORF">IAB90_00275</name>
</gene>
<comment type="similarity">
    <text evidence="1 2">Belongs to the anti-sigma-factor antagonist family.</text>
</comment>
<evidence type="ECO:0000313" key="4">
    <source>
        <dbReference type="EMBL" id="HIR38795.1"/>
    </source>
</evidence>
<dbReference type="InterPro" id="IPR003658">
    <property type="entry name" value="Anti-sigma_ant"/>
</dbReference>
<evidence type="ECO:0000256" key="2">
    <source>
        <dbReference type="RuleBase" id="RU003749"/>
    </source>
</evidence>
<reference evidence="4" key="1">
    <citation type="submission" date="2020-10" db="EMBL/GenBank/DDBJ databases">
        <authorList>
            <person name="Gilroy R."/>
        </authorList>
    </citation>
    <scope>NUCLEOTIDE SEQUENCE</scope>
    <source>
        <strain evidence="4">ChiW25-3613</strain>
    </source>
</reference>
<dbReference type="NCBIfam" id="TIGR00377">
    <property type="entry name" value="ant_ant_sig"/>
    <property type="match status" value="1"/>
</dbReference>
<accession>A0A9D1AEJ0</accession>
<feature type="domain" description="STAS" evidence="3">
    <location>
        <begin position="2"/>
        <end position="101"/>
    </location>
</feature>
<evidence type="ECO:0000259" key="3">
    <source>
        <dbReference type="PROSITE" id="PS50801"/>
    </source>
</evidence>
<proteinExistence type="inferred from homology"/>
<organism evidence="4 5">
    <name type="scientific">Candidatus Coproplasma stercoripullorum</name>
    <dbReference type="NCBI Taxonomy" id="2840751"/>
    <lineage>
        <taxon>Bacteria</taxon>
        <taxon>Bacillati</taxon>
        <taxon>Bacillota</taxon>
        <taxon>Clostridia</taxon>
        <taxon>Eubacteriales</taxon>
        <taxon>Candidatus Coproplasma</taxon>
    </lineage>
</organism>
<evidence type="ECO:0000313" key="5">
    <source>
        <dbReference type="Proteomes" id="UP000824179"/>
    </source>
</evidence>
<dbReference type="Pfam" id="PF01740">
    <property type="entry name" value="STAS"/>
    <property type="match status" value="1"/>
</dbReference>
<dbReference type="InterPro" id="IPR002645">
    <property type="entry name" value="STAS_dom"/>
</dbReference>
<dbReference type="PANTHER" id="PTHR33495">
    <property type="entry name" value="ANTI-SIGMA FACTOR ANTAGONIST TM_1081-RELATED-RELATED"/>
    <property type="match status" value="1"/>
</dbReference>
<dbReference type="Proteomes" id="UP000824179">
    <property type="component" value="Unassembled WGS sequence"/>
</dbReference>